<name>A0A1H1EN79_9MICC</name>
<keyword evidence="2" id="KW-1185">Reference proteome</keyword>
<dbReference type="Pfam" id="PF10604">
    <property type="entry name" value="Polyketide_cyc2"/>
    <property type="match status" value="1"/>
</dbReference>
<evidence type="ECO:0000313" key="1">
    <source>
        <dbReference type="EMBL" id="SDQ90030.1"/>
    </source>
</evidence>
<dbReference type="CDD" id="cd07812">
    <property type="entry name" value="SRPBCC"/>
    <property type="match status" value="1"/>
</dbReference>
<gene>
    <name evidence="1" type="ORF">SAMN04489742_3008</name>
</gene>
<accession>A0A1H1EN79</accession>
<dbReference type="InterPro" id="IPR023393">
    <property type="entry name" value="START-like_dom_sf"/>
</dbReference>
<reference evidence="1 2" key="1">
    <citation type="submission" date="2016-10" db="EMBL/GenBank/DDBJ databases">
        <authorList>
            <person name="de Groot N.N."/>
        </authorList>
    </citation>
    <scope>NUCLEOTIDE SEQUENCE [LARGE SCALE GENOMIC DNA]</scope>
    <source>
        <strain evidence="1 2">DSM 20117</strain>
    </source>
</reference>
<dbReference type="Gene3D" id="3.30.530.20">
    <property type="match status" value="1"/>
</dbReference>
<dbReference type="AlphaFoldDB" id="A0A1H1EN79"/>
<evidence type="ECO:0000313" key="2">
    <source>
        <dbReference type="Proteomes" id="UP000181917"/>
    </source>
</evidence>
<protein>
    <submittedName>
        <fullName evidence="1">Carbon monoxide dehydrogenase subunit G</fullName>
    </submittedName>
</protein>
<dbReference type="STRING" id="37928.SAMN04489742_3008"/>
<sequence>MAHQLELTQHVNAPAEAVWEVLTDIEGAAGTLSGVTNVEVLTPGPYTEGFRWRETRKMMGKEATEEMWVADAQAPHATTVKAQSGGADYTTRFTLRPVPGGTELTMFFGAEQARPGTLTKLMMAVFGKIGMNAARKAMAQDLKDIAAKAENRA</sequence>
<dbReference type="InterPro" id="IPR019587">
    <property type="entry name" value="Polyketide_cyclase/dehydratase"/>
</dbReference>
<dbReference type="KEGG" id="acry:AC20117_02435"/>
<dbReference type="SUPFAM" id="SSF55961">
    <property type="entry name" value="Bet v1-like"/>
    <property type="match status" value="1"/>
</dbReference>
<organism evidence="1 2">
    <name type="scientific">Crystallibacter crystallopoietes</name>
    <dbReference type="NCBI Taxonomy" id="37928"/>
    <lineage>
        <taxon>Bacteria</taxon>
        <taxon>Bacillati</taxon>
        <taxon>Actinomycetota</taxon>
        <taxon>Actinomycetes</taxon>
        <taxon>Micrococcales</taxon>
        <taxon>Micrococcaceae</taxon>
        <taxon>Crystallibacter</taxon>
    </lineage>
</organism>
<proteinExistence type="predicted"/>
<dbReference type="EMBL" id="FNKH01000002">
    <property type="protein sequence ID" value="SDQ90030.1"/>
    <property type="molecule type" value="Genomic_DNA"/>
</dbReference>
<dbReference type="OrthoDB" id="4773254at2"/>
<dbReference type="Proteomes" id="UP000181917">
    <property type="component" value="Unassembled WGS sequence"/>
</dbReference>
<dbReference type="RefSeq" id="WP_074701136.1">
    <property type="nucleotide sequence ID" value="NZ_CP018863.1"/>
</dbReference>